<sequence length="103" mass="11920">MKQDIKGLLIFFSFLITIGLSYTISTSEEARHTVFGHDQAIEQISEQDIQLAQQNNNESYDRDLEDETKQDSYEHRVENHEDEVEHHDSTDSDKASIDFVSTN</sequence>
<feature type="region of interest" description="Disordered" evidence="1">
    <location>
        <begin position="53"/>
        <end position="103"/>
    </location>
</feature>
<dbReference type="EMBL" id="RKRK01000002">
    <property type="protein sequence ID" value="RPF57921.1"/>
    <property type="molecule type" value="Genomic_DNA"/>
</dbReference>
<dbReference type="RefSeq" id="WP_123807440.1">
    <property type="nucleotide sequence ID" value="NZ_RKRK01000002.1"/>
</dbReference>
<feature type="compositionally biased region" description="Basic and acidic residues" evidence="1">
    <location>
        <begin position="59"/>
        <end position="96"/>
    </location>
</feature>
<name>A0A3N5CJI8_9BACL</name>
<keyword evidence="3" id="KW-1185">Reference proteome</keyword>
<organism evidence="2 3">
    <name type="scientific">Abyssicoccus albus</name>
    <dbReference type="NCBI Taxonomy" id="1817405"/>
    <lineage>
        <taxon>Bacteria</taxon>
        <taxon>Bacillati</taxon>
        <taxon>Bacillota</taxon>
        <taxon>Bacilli</taxon>
        <taxon>Bacillales</taxon>
        <taxon>Abyssicoccaceae</taxon>
    </lineage>
</organism>
<proteinExistence type="predicted"/>
<evidence type="ECO:0000313" key="2">
    <source>
        <dbReference type="EMBL" id="RPF57921.1"/>
    </source>
</evidence>
<dbReference type="Proteomes" id="UP000277108">
    <property type="component" value="Unassembled WGS sequence"/>
</dbReference>
<protein>
    <submittedName>
        <fullName evidence="2">Uncharacterized protein</fullName>
    </submittedName>
</protein>
<accession>A0A3N5CJI8</accession>
<gene>
    <name evidence="2" type="ORF">EDD62_0557</name>
</gene>
<reference evidence="2 3" key="1">
    <citation type="submission" date="2018-11" db="EMBL/GenBank/DDBJ databases">
        <title>Genomic Encyclopedia of Type Strains, Phase IV (KMG-IV): sequencing the most valuable type-strain genomes for metagenomic binning, comparative biology and taxonomic classification.</title>
        <authorList>
            <person name="Goeker M."/>
        </authorList>
    </citation>
    <scope>NUCLEOTIDE SEQUENCE [LARGE SCALE GENOMIC DNA]</scope>
    <source>
        <strain evidence="2 3">DSM 29158</strain>
    </source>
</reference>
<comment type="caution">
    <text evidence="2">The sequence shown here is derived from an EMBL/GenBank/DDBJ whole genome shotgun (WGS) entry which is preliminary data.</text>
</comment>
<evidence type="ECO:0000313" key="3">
    <source>
        <dbReference type="Proteomes" id="UP000277108"/>
    </source>
</evidence>
<evidence type="ECO:0000256" key="1">
    <source>
        <dbReference type="SAM" id="MobiDB-lite"/>
    </source>
</evidence>
<dbReference type="AlphaFoldDB" id="A0A3N5CJI8"/>